<dbReference type="RefSeq" id="WP_012374157.1">
    <property type="nucleotide sequence ID" value="NC_010571.1"/>
</dbReference>
<evidence type="ECO:0000313" key="4">
    <source>
        <dbReference type="Proteomes" id="UP000007013"/>
    </source>
</evidence>
<evidence type="ECO:0000313" key="3">
    <source>
        <dbReference type="EMBL" id="ACB74619.1"/>
    </source>
</evidence>
<feature type="region of interest" description="Disordered" evidence="1">
    <location>
        <begin position="103"/>
        <end position="127"/>
    </location>
</feature>
<proteinExistence type="predicted"/>
<feature type="transmembrane region" description="Helical" evidence="2">
    <location>
        <begin position="6"/>
        <end position="22"/>
    </location>
</feature>
<feature type="transmembrane region" description="Helical" evidence="2">
    <location>
        <begin position="67"/>
        <end position="88"/>
    </location>
</feature>
<keyword evidence="2" id="KW-0812">Transmembrane</keyword>
<protein>
    <submittedName>
        <fullName evidence="3">Uncharacterized protein</fullName>
    </submittedName>
</protein>
<dbReference type="STRING" id="452637.Oter_1334"/>
<evidence type="ECO:0000256" key="1">
    <source>
        <dbReference type="SAM" id="MobiDB-lite"/>
    </source>
</evidence>
<gene>
    <name evidence="3" type="ordered locus">Oter_1334</name>
</gene>
<reference evidence="3 4" key="1">
    <citation type="journal article" date="2011" name="J. Bacteriol.">
        <title>Genome sequence of the verrucomicrobium Opitutus terrae PB90-1, an abundant inhabitant of rice paddy soil ecosystems.</title>
        <authorList>
            <person name="van Passel M.W."/>
            <person name="Kant R."/>
            <person name="Palva A."/>
            <person name="Copeland A."/>
            <person name="Lucas S."/>
            <person name="Lapidus A."/>
            <person name="Glavina del Rio T."/>
            <person name="Pitluck S."/>
            <person name="Goltsman E."/>
            <person name="Clum A."/>
            <person name="Sun H."/>
            <person name="Schmutz J."/>
            <person name="Larimer F.W."/>
            <person name="Land M.L."/>
            <person name="Hauser L."/>
            <person name="Kyrpides N."/>
            <person name="Mikhailova N."/>
            <person name="Richardson P.P."/>
            <person name="Janssen P.H."/>
            <person name="de Vos W.M."/>
            <person name="Smidt H."/>
        </authorList>
    </citation>
    <scope>NUCLEOTIDE SEQUENCE [LARGE SCALE GENOMIC DNA]</scope>
    <source>
        <strain evidence="4">DSM 11246 / JCM 15787 / PB90-1</strain>
    </source>
</reference>
<evidence type="ECO:0000256" key="2">
    <source>
        <dbReference type="SAM" id="Phobius"/>
    </source>
</evidence>
<accession>B1ZRD2</accession>
<keyword evidence="4" id="KW-1185">Reference proteome</keyword>
<name>B1ZRD2_OPITP</name>
<dbReference type="Proteomes" id="UP000007013">
    <property type="component" value="Chromosome"/>
</dbReference>
<dbReference type="AlphaFoldDB" id="B1ZRD2"/>
<dbReference type="KEGG" id="ote:Oter_1334"/>
<keyword evidence="2" id="KW-0472">Membrane</keyword>
<feature type="transmembrane region" description="Helical" evidence="2">
    <location>
        <begin position="43"/>
        <end position="61"/>
    </location>
</feature>
<dbReference type="HOGENOM" id="CLU_1968312_0_0_0"/>
<organism evidence="3 4">
    <name type="scientific">Opitutus terrae (strain DSM 11246 / JCM 15787 / PB90-1)</name>
    <dbReference type="NCBI Taxonomy" id="452637"/>
    <lineage>
        <taxon>Bacteria</taxon>
        <taxon>Pseudomonadati</taxon>
        <taxon>Verrucomicrobiota</taxon>
        <taxon>Opitutia</taxon>
        <taxon>Opitutales</taxon>
        <taxon>Opitutaceae</taxon>
        <taxon>Opitutus</taxon>
    </lineage>
</organism>
<sequence length="127" mass="13628">MHDWIVLAAVLFGTLVLSLVFWRRTMPRLSASDTSRRTRLWNALGFGVVLLALPVTGLLLLEEKSVTLVGAIIVGWAMAVRATGWFAARKWLVPRLKAMQASTARENPPAPAAGAAPRSDLPAGGSP</sequence>
<keyword evidence="2" id="KW-1133">Transmembrane helix</keyword>
<dbReference type="EMBL" id="CP001032">
    <property type="protein sequence ID" value="ACB74619.1"/>
    <property type="molecule type" value="Genomic_DNA"/>
</dbReference>